<evidence type="ECO:0008006" key="4">
    <source>
        <dbReference type="Google" id="ProtNLM"/>
    </source>
</evidence>
<gene>
    <name evidence="2" type="ORF">IBL28_20010</name>
</gene>
<keyword evidence="3" id="KW-1185">Reference proteome</keyword>
<organism evidence="2 3">
    <name type="scientific">Sinomicrobium weinanense</name>
    <dbReference type="NCBI Taxonomy" id="2842200"/>
    <lineage>
        <taxon>Bacteria</taxon>
        <taxon>Pseudomonadati</taxon>
        <taxon>Bacteroidota</taxon>
        <taxon>Flavobacteriia</taxon>
        <taxon>Flavobacteriales</taxon>
        <taxon>Flavobacteriaceae</taxon>
        <taxon>Sinomicrobium</taxon>
    </lineage>
</organism>
<accession>A0A926Q4R4</accession>
<keyword evidence="1" id="KW-0732">Signal</keyword>
<dbReference type="EMBL" id="JACVDC010000100">
    <property type="protein sequence ID" value="MBC9798264.1"/>
    <property type="molecule type" value="Genomic_DNA"/>
</dbReference>
<dbReference type="Proteomes" id="UP000653730">
    <property type="component" value="Unassembled WGS sequence"/>
</dbReference>
<comment type="caution">
    <text evidence="2">The sequence shown here is derived from an EMBL/GenBank/DDBJ whole genome shotgun (WGS) entry which is preliminary data.</text>
</comment>
<dbReference type="RefSeq" id="WP_187967389.1">
    <property type="nucleotide sequence ID" value="NZ_JACVDC010000100.1"/>
</dbReference>
<feature type="chain" id="PRO_5037394006" description="Lipoprotein" evidence="1">
    <location>
        <begin position="27"/>
        <end position="135"/>
    </location>
</feature>
<evidence type="ECO:0000256" key="1">
    <source>
        <dbReference type="SAM" id="SignalP"/>
    </source>
</evidence>
<dbReference type="AlphaFoldDB" id="A0A926Q4R4"/>
<evidence type="ECO:0000313" key="3">
    <source>
        <dbReference type="Proteomes" id="UP000653730"/>
    </source>
</evidence>
<sequence>MKKSLKIIAILAFCGTILVSCGNSNAKDVSGEPEYVELANNIFFTNQPLYYYKYTDGNGVQTDYFLSSDPSAPGGERVEDIPKGSHIKVSKVYEVTGDDGNKTIRITGEVFPAPTTPLEYETVWTKDNPVFESRK</sequence>
<evidence type="ECO:0000313" key="2">
    <source>
        <dbReference type="EMBL" id="MBC9798264.1"/>
    </source>
</evidence>
<feature type="signal peptide" evidence="1">
    <location>
        <begin position="1"/>
        <end position="26"/>
    </location>
</feature>
<proteinExistence type="predicted"/>
<protein>
    <recommendedName>
        <fullName evidence="4">Lipoprotein</fullName>
    </recommendedName>
</protein>
<name>A0A926Q4R4_9FLAO</name>
<dbReference type="PROSITE" id="PS51257">
    <property type="entry name" value="PROKAR_LIPOPROTEIN"/>
    <property type="match status" value="1"/>
</dbReference>
<reference evidence="2 3" key="1">
    <citation type="submission" date="2020-09" db="EMBL/GenBank/DDBJ databases">
        <title>Sinomicrobium weinanense sp. nov., a halophilic bacteria isolated from saline-alkali soil.</title>
        <authorList>
            <person name="Wu P."/>
            <person name="Ren H."/>
            <person name="Mei Y."/>
            <person name="Liang Y."/>
            <person name="Chen Z."/>
        </authorList>
    </citation>
    <scope>NUCLEOTIDE SEQUENCE [LARGE SCALE GENOMIC DNA]</scope>
    <source>
        <strain evidence="2 3">FJxs</strain>
    </source>
</reference>